<dbReference type="SUPFAM" id="SSF88723">
    <property type="entry name" value="PIN domain-like"/>
    <property type="match status" value="1"/>
</dbReference>
<accession>A0A6C0IEQ9</accession>
<dbReference type="InterPro" id="IPR006086">
    <property type="entry name" value="XPG-I_dom"/>
</dbReference>
<dbReference type="InterPro" id="IPR029060">
    <property type="entry name" value="PIN-like_dom_sf"/>
</dbReference>
<reference evidence="5" key="1">
    <citation type="journal article" date="2020" name="Nature">
        <title>Giant virus diversity and host interactions through global metagenomics.</title>
        <authorList>
            <person name="Schulz F."/>
            <person name="Roux S."/>
            <person name="Paez-Espino D."/>
            <person name="Jungbluth S."/>
            <person name="Walsh D.A."/>
            <person name="Denef V.J."/>
            <person name="McMahon K.D."/>
            <person name="Konstantinidis K.T."/>
            <person name="Eloe-Fadrosh E.A."/>
            <person name="Kyrpides N.C."/>
            <person name="Woyke T."/>
        </authorList>
    </citation>
    <scope>NUCLEOTIDE SEQUENCE</scope>
    <source>
        <strain evidence="5">GVMAG-M-3300023184-77</strain>
    </source>
</reference>
<feature type="domain" description="XPG-I" evidence="4">
    <location>
        <begin position="136"/>
        <end position="210"/>
    </location>
</feature>
<dbReference type="PANTHER" id="PTHR11081">
    <property type="entry name" value="FLAP ENDONUCLEASE FAMILY MEMBER"/>
    <property type="match status" value="1"/>
</dbReference>
<organism evidence="5">
    <name type="scientific">viral metagenome</name>
    <dbReference type="NCBI Taxonomy" id="1070528"/>
    <lineage>
        <taxon>unclassified sequences</taxon>
        <taxon>metagenomes</taxon>
        <taxon>organismal metagenomes</taxon>
    </lineage>
</organism>
<dbReference type="Gene3D" id="3.40.50.1010">
    <property type="entry name" value="5'-nuclease"/>
    <property type="match status" value="1"/>
</dbReference>
<dbReference type="GO" id="GO:0017108">
    <property type="term" value="F:5'-flap endonuclease activity"/>
    <property type="evidence" value="ECO:0007669"/>
    <property type="project" value="TreeGrafter"/>
</dbReference>
<dbReference type="InterPro" id="IPR006084">
    <property type="entry name" value="XPG/Rad2"/>
</dbReference>
<evidence type="ECO:0000256" key="2">
    <source>
        <dbReference type="ARBA" id="ARBA00022759"/>
    </source>
</evidence>
<evidence type="ECO:0000256" key="1">
    <source>
        <dbReference type="ARBA" id="ARBA00022723"/>
    </source>
</evidence>
<name>A0A6C0IEQ9_9ZZZZ</name>
<keyword evidence="2" id="KW-0378">Hydrolase</keyword>
<evidence type="ECO:0000313" key="5">
    <source>
        <dbReference type="EMBL" id="QHT91584.1"/>
    </source>
</evidence>
<keyword evidence="2" id="KW-0255">Endonuclease</keyword>
<dbReference type="AlphaFoldDB" id="A0A6C0IEQ9"/>
<sequence>MGVHGFYHYTKNYHKNIISVNLLRVGIDALSLLYKYQGDIEKIFKFLKPILHHKLLFVFDGKAPESKKEELNLRKTFNNNKQDEINSLRLWLTSDMNEETKDLIRSQIIRLEKESWIMNYETRENFKKYLIENNYSFIKSIQEADAVLIDLYYSNYIDVVLSNDMDFLIAGIDKVWLHTKNDLKEVELKDILEEEDINKEQLKEVAILSGINNTRISSVDDIYIALTLIRHYGSIESIIEHKAINLTLPYDNYIIDTKRRFYPNRSEPFKNVKEEHIVYLEPFKLEPFKPK</sequence>
<dbReference type="Pfam" id="PF00867">
    <property type="entry name" value="XPG_I"/>
    <property type="match status" value="1"/>
</dbReference>
<evidence type="ECO:0000256" key="3">
    <source>
        <dbReference type="ARBA" id="ARBA00022842"/>
    </source>
</evidence>
<proteinExistence type="predicted"/>
<protein>
    <recommendedName>
        <fullName evidence="4">XPG-I domain-containing protein</fullName>
    </recommendedName>
</protein>
<keyword evidence="3" id="KW-0460">Magnesium</keyword>
<keyword evidence="2" id="KW-0540">Nuclease</keyword>
<dbReference type="GO" id="GO:0046872">
    <property type="term" value="F:metal ion binding"/>
    <property type="evidence" value="ECO:0007669"/>
    <property type="project" value="UniProtKB-KW"/>
</dbReference>
<keyword evidence="1" id="KW-0479">Metal-binding</keyword>
<evidence type="ECO:0000259" key="4">
    <source>
        <dbReference type="Pfam" id="PF00867"/>
    </source>
</evidence>
<dbReference type="PANTHER" id="PTHR11081:SF9">
    <property type="entry name" value="FLAP ENDONUCLEASE 1"/>
    <property type="match status" value="1"/>
</dbReference>
<dbReference type="EMBL" id="MN740166">
    <property type="protein sequence ID" value="QHT91584.1"/>
    <property type="molecule type" value="Genomic_DNA"/>
</dbReference>